<dbReference type="InterPro" id="IPR001236">
    <property type="entry name" value="Lactate/malate_DH_N"/>
</dbReference>
<keyword evidence="10" id="KW-0472">Membrane</keyword>
<accession>G5IDH7</accession>
<feature type="binding site" evidence="7">
    <location>
        <position position="20"/>
    </location>
    <ligand>
        <name>NAD(+)</name>
        <dbReference type="ChEBI" id="CHEBI:57540"/>
    </ligand>
</feature>
<evidence type="ECO:0000256" key="9">
    <source>
        <dbReference type="PIRSR" id="PIRSR000102-3"/>
    </source>
</evidence>
<dbReference type="SUPFAM" id="SSF51735">
    <property type="entry name" value="NAD(P)-binding Rossmann-fold domains"/>
    <property type="match status" value="1"/>
</dbReference>
<dbReference type="GO" id="GO:0006089">
    <property type="term" value="P:lactate metabolic process"/>
    <property type="evidence" value="ECO:0007669"/>
    <property type="project" value="TreeGrafter"/>
</dbReference>
<evidence type="ECO:0000256" key="10">
    <source>
        <dbReference type="SAM" id="Phobius"/>
    </source>
</evidence>
<comment type="subcellular location">
    <subcellularLocation>
        <location evidence="7">Cytoplasm</location>
    </subcellularLocation>
</comment>
<name>G5IDH7_9FIRM</name>
<feature type="binding site" evidence="7 9">
    <location>
        <position position="41"/>
    </location>
    <ligand>
        <name>NAD(+)</name>
        <dbReference type="ChEBI" id="CHEBI:57540"/>
    </ligand>
</feature>
<dbReference type="Gene3D" id="3.40.50.720">
    <property type="entry name" value="NAD(P)-binding Rossmann-like Domain"/>
    <property type="match status" value="1"/>
</dbReference>
<comment type="caution">
    <text evidence="13">The sequence shown here is derived from an EMBL/GenBank/DDBJ whole genome shotgun (WGS) entry which is preliminary data.</text>
</comment>
<comment type="subunit">
    <text evidence="7">Homotetramer.</text>
</comment>
<dbReference type="InterPro" id="IPR018177">
    <property type="entry name" value="L-lactate_DH_AS"/>
</dbReference>
<feature type="binding site" evidence="7">
    <location>
        <position position="95"/>
    </location>
    <ligand>
        <name>substrate</name>
    </ligand>
</feature>
<evidence type="ECO:0000256" key="1">
    <source>
        <dbReference type="ARBA" id="ARBA00004843"/>
    </source>
</evidence>
<dbReference type="InterPro" id="IPR001557">
    <property type="entry name" value="L-lactate/malate_DH"/>
</dbReference>
<dbReference type="AlphaFoldDB" id="G5IDH7"/>
<dbReference type="NCBIfam" id="NF000824">
    <property type="entry name" value="PRK00066.1"/>
    <property type="match status" value="1"/>
</dbReference>
<feature type="binding site" evidence="7">
    <location>
        <begin position="125"/>
        <end position="127"/>
    </location>
    <ligand>
        <name>NAD(+)</name>
        <dbReference type="ChEBI" id="CHEBI:57540"/>
    </ligand>
</feature>
<keyword evidence="10" id="KW-0812">Transmembrane</keyword>
<dbReference type="PANTHER" id="PTHR43128:SF16">
    <property type="entry name" value="L-LACTATE DEHYDROGENASE"/>
    <property type="match status" value="1"/>
</dbReference>
<feature type="binding site" evidence="7">
    <location>
        <position position="46"/>
    </location>
    <ligand>
        <name>NAD(+)</name>
        <dbReference type="ChEBI" id="CHEBI:57540"/>
    </ligand>
</feature>
<sequence>MKTDMRADKRKIVLVGCGMVGMSYAYSLLNQNVCDELVLIDIDKRRAEGEAMDLNHGLAFSSSNMKIYAGDYSDCRDGDIVVISAGVAQKPGETRLDLLKRNAKVFQSIIEPITASGFNGLFLVATNPVDIMTRITYALSGFNPKRVLGTGTALDTARLRYLLGEYLTVDPRNVHAYVMGEHGDSEFVPWSQAMVSTKPVLELCREMNDKVCQARLSEIEEEVRGAAYKIIEAKKATYYGIGMAMTRITRAILGDENSVLTVSAMLKGEYGQTDVYAGVPCIINQNGIQKVLPLSLDEEEMKQFASSCKTLKDSFEQMGGLV</sequence>
<dbReference type="Pfam" id="PF00056">
    <property type="entry name" value="Ldh_1_N"/>
    <property type="match status" value="1"/>
</dbReference>
<protein>
    <recommendedName>
        <fullName evidence="3 7">L-lactate dehydrogenase</fullName>
        <shortName evidence="7">L-LDH</shortName>
        <ecNumber evidence="3 7">1.1.1.27</ecNumber>
    </recommendedName>
</protein>
<keyword evidence="7" id="KW-0963">Cytoplasm</keyword>
<dbReference type="NCBIfam" id="TIGR01771">
    <property type="entry name" value="L-LDH-NAD"/>
    <property type="match status" value="1"/>
</dbReference>
<evidence type="ECO:0000259" key="12">
    <source>
        <dbReference type="Pfam" id="PF02866"/>
    </source>
</evidence>
<feature type="transmembrane region" description="Helical" evidence="10">
    <location>
        <begin position="12"/>
        <end position="29"/>
    </location>
</feature>
<comment type="similarity">
    <text evidence="2 7">Belongs to the LDH/MDH superfamily. LDH family.</text>
</comment>
<feature type="modified residue" description="Phosphotyrosine" evidence="7">
    <location>
        <position position="228"/>
    </location>
</feature>
<evidence type="ECO:0000259" key="11">
    <source>
        <dbReference type="Pfam" id="PF00056"/>
    </source>
</evidence>
<keyword evidence="14" id="KW-1185">Reference proteome</keyword>
<dbReference type="InterPro" id="IPR015955">
    <property type="entry name" value="Lactate_DH/Glyco_Ohase_4_C"/>
</dbReference>
<dbReference type="InterPro" id="IPR022383">
    <property type="entry name" value="Lactate/malate_DH_C"/>
</dbReference>
<feature type="binding site" evidence="7">
    <location>
        <begin position="127"/>
        <end position="130"/>
    </location>
    <ligand>
        <name>substrate</name>
    </ligand>
</feature>
<evidence type="ECO:0000313" key="14">
    <source>
        <dbReference type="Proteomes" id="UP000005384"/>
    </source>
</evidence>
<dbReference type="InterPro" id="IPR011304">
    <property type="entry name" value="L-lactate_DH"/>
</dbReference>
<proteinExistence type="inferred from homology"/>
<dbReference type="GO" id="GO:0005737">
    <property type="term" value="C:cytoplasm"/>
    <property type="evidence" value="ECO:0007669"/>
    <property type="project" value="UniProtKB-SubCell"/>
</dbReference>
<feature type="active site" description="Proton acceptor" evidence="7 8">
    <location>
        <position position="182"/>
    </location>
</feature>
<feature type="binding site" evidence="9">
    <location>
        <begin position="16"/>
        <end position="21"/>
    </location>
    <ligand>
        <name>NAD(+)</name>
        <dbReference type="ChEBI" id="CHEBI:57540"/>
    </ligand>
</feature>
<comment type="function">
    <text evidence="7">Catalyzes the conversion of lactate to pyruvate.</text>
</comment>
<feature type="binding site" evidence="7">
    <location>
        <position position="150"/>
    </location>
    <ligand>
        <name>NAD(+)</name>
        <dbReference type="ChEBI" id="CHEBI:57540"/>
    </ligand>
</feature>
<dbReference type="PANTHER" id="PTHR43128">
    <property type="entry name" value="L-2-HYDROXYCARBOXYLATE DEHYDROGENASE (NAD(P)(+))"/>
    <property type="match status" value="1"/>
</dbReference>
<dbReference type="SUPFAM" id="SSF56327">
    <property type="entry name" value="LDH C-terminal domain-like"/>
    <property type="match status" value="1"/>
</dbReference>
<dbReference type="HOGENOM" id="CLU_045401_1_1_9"/>
<dbReference type="Gene3D" id="3.90.110.10">
    <property type="entry name" value="Lactate dehydrogenase/glycoside hydrolase, family 4, C-terminal"/>
    <property type="match status" value="1"/>
</dbReference>
<evidence type="ECO:0000256" key="3">
    <source>
        <dbReference type="ARBA" id="ARBA00012967"/>
    </source>
</evidence>
<feature type="domain" description="Lactate/malate dehydrogenase N-terminal" evidence="11">
    <location>
        <begin position="11"/>
        <end position="149"/>
    </location>
</feature>
<dbReference type="EC" id="1.1.1.27" evidence="3 7"/>
<dbReference type="InterPro" id="IPR036291">
    <property type="entry name" value="NAD(P)-bd_dom_sf"/>
</dbReference>
<evidence type="ECO:0000256" key="7">
    <source>
        <dbReference type="HAMAP-Rule" id="MF_00488"/>
    </source>
</evidence>
<feature type="binding site" evidence="7">
    <location>
        <begin position="155"/>
        <end position="158"/>
    </location>
    <ligand>
        <name>substrate</name>
    </ligand>
</feature>
<feature type="binding site" evidence="7">
    <location>
        <begin position="86"/>
        <end position="87"/>
    </location>
    <ligand>
        <name>NAD(+)</name>
        <dbReference type="ChEBI" id="CHEBI:57540"/>
    </ligand>
</feature>
<comment type="pathway">
    <text evidence="1 7">Fermentation; pyruvate fermentation to lactate; (S)-lactate from pyruvate: step 1/1.</text>
</comment>
<dbReference type="GO" id="GO:0004459">
    <property type="term" value="F:L-lactate dehydrogenase (NAD+) activity"/>
    <property type="evidence" value="ECO:0007669"/>
    <property type="project" value="UniProtKB-UniRule"/>
</dbReference>
<dbReference type="FunFam" id="3.40.50.720:FF:000018">
    <property type="entry name" value="Malate dehydrogenase"/>
    <property type="match status" value="1"/>
</dbReference>
<evidence type="ECO:0000256" key="6">
    <source>
        <dbReference type="ARBA" id="ARBA00049258"/>
    </source>
</evidence>
<feature type="binding site" evidence="7">
    <location>
        <position position="108"/>
    </location>
    <ligand>
        <name>NAD(+)</name>
        <dbReference type="ChEBI" id="CHEBI:57540"/>
    </ligand>
</feature>
<feature type="binding site" evidence="7">
    <location>
        <position position="72"/>
    </location>
    <ligand>
        <name>NAD(+)</name>
        <dbReference type="ChEBI" id="CHEBI:57540"/>
    </ligand>
</feature>
<evidence type="ECO:0000256" key="5">
    <source>
        <dbReference type="ARBA" id="ARBA00023027"/>
    </source>
</evidence>
<feature type="binding site" evidence="7">
    <location>
        <position position="89"/>
    </location>
    <ligand>
        <name>substrate</name>
    </ligand>
</feature>
<feature type="domain" description="Lactate/malate dehydrogenase C-terminal" evidence="12">
    <location>
        <begin position="152"/>
        <end position="317"/>
    </location>
</feature>
<feature type="binding site" evidence="7">
    <location>
        <position position="237"/>
    </location>
    <ligand>
        <name>substrate</name>
    </ligand>
</feature>
<dbReference type="Pfam" id="PF02866">
    <property type="entry name" value="Ldh_1_C"/>
    <property type="match status" value="1"/>
</dbReference>
<evidence type="ECO:0000313" key="13">
    <source>
        <dbReference type="EMBL" id="EHI60469.1"/>
    </source>
</evidence>
<comment type="activity regulation">
    <text evidence="7">Allosterically activated by fructose 1,6-bisphosphate (FBP).</text>
</comment>
<evidence type="ECO:0000256" key="8">
    <source>
        <dbReference type="PIRSR" id="PIRSR000102-1"/>
    </source>
</evidence>
<evidence type="ECO:0000256" key="2">
    <source>
        <dbReference type="ARBA" id="ARBA00006054"/>
    </source>
</evidence>
<dbReference type="PROSITE" id="PS00064">
    <property type="entry name" value="L_LDH"/>
    <property type="match status" value="1"/>
</dbReference>
<dbReference type="CDD" id="cd05291">
    <property type="entry name" value="HicDH_like"/>
    <property type="match status" value="1"/>
</dbReference>
<keyword evidence="7" id="KW-0597">Phosphoprotein</keyword>
<dbReference type="GO" id="GO:0006096">
    <property type="term" value="P:glycolytic process"/>
    <property type="evidence" value="ECO:0007669"/>
    <property type="project" value="UniProtKB-UniRule"/>
</dbReference>
<comment type="catalytic activity">
    <reaction evidence="6 7">
        <text>(S)-lactate + NAD(+) = pyruvate + NADH + H(+)</text>
        <dbReference type="Rhea" id="RHEA:23444"/>
        <dbReference type="ChEBI" id="CHEBI:15361"/>
        <dbReference type="ChEBI" id="CHEBI:15378"/>
        <dbReference type="ChEBI" id="CHEBI:16651"/>
        <dbReference type="ChEBI" id="CHEBI:57540"/>
        <dbReference type="ChEBI" id="CHEBI:57945"/>
        <dbReference type="EC" id="1.1.1.27"/>
    </reaction>
</comment>
<reference evidence="13 14" key="1">
    <citation type="submission" date="2011-08" db="EMBL/GenBank/DDBJ databases">
        <title>The Genome Sequence of Clostridium hathewayi WAL-18680.</title>
        <authorList>
            <consortium name="The Broad Institute Genome Sequencing Platform"/>
            <person name="Earl A."/>
            <person name="Ward D."/>
            <person name="Feldgarden M."/>
            <person name="Gevers D."/>
            <person name="Finegold S.M."/>
            <person name="Summanen P.H."/>
            <person name="Molitoris D.R."/>
            <person name="Song M."/>
            <person name="Daigneault M."/>
            <person name="Allen-Vercoe E."/>
            <person name="Young S.K."/>
            <person name="Zeng Q."/>
            <person name="Gargeya S."/>
            <person name="Fitzgerald M."/>
            <person name="Haas B."/>
            <person name="Abouelleil A."/>
            <person name="Alvarado L."/>
            <person name="Arachchi H.M."/>
            <person name="Berlin A."/>
            <person name="Brown A."/>
            <person name="Chapman S.B."/>
            <person name="Chen Z."/>
            <person name="Dunbar C."/>
            <person name="Freedman E."/>
            <person name="Gearin G."/>
            <person name="Gellesch M."/>
            <person name="Goldberg J."/>
            <person name="Griggs A."/>
            <person name="Gujja S."/>
            <person name="Heiman D."/>
            <person name="Howarth C."/>
            <person name="Larson L."/>
            <person name="Lui A."/>
            <person name="MacDonald P.J.P."/>
            <person name="Montmayeur A."/>
            <person name="Murphy C."/>
            <person name="Neiman D."/>
            <person name="Pearson M."/>
            <person name="Priest M."/>
            <person name="Roberts A."/>
            <person name="Saif S."/>
            <person name="Shea T."/>
            <person name="Shenoy N."/>
            <person name="Sisk P."/>
            <person name="Stolte C."/>
            <person name="Sykes S."/>
            <person name="Wortman J."/>
            <person name="Nusbaum C."/>
            <person name="Birren B."/>
        </authorList>
    </citation>
    <scope>NUCLEOTIDE SEQUENCE [LARGE SCALE GENOMIC DNA]</scope>
    <source>
        <strain evidence="13 14">WAL-18680</strain>
    </source>
</reference>
<dbReference type="Proteomes" id="UP000005384">
    <property type="component" value="Unassembled WGS sequence"/>
</dbReference>
<dbReference type="PATRIC" id="fig|742737.3.peg.1572"/>
<keyword evidence="5 7" id="KW-0520">NAD</keyword>
<organism evidence="13 14">
    <name type="scientific">Hungatella hathewayi WAL-18680</name>
    <dbReference type="NCBI Taxonomy" id="742737"/>
    <lineage>
        <taxon>Bacteria</taxon>
        <taxon>Bacillati</taxon>
        <taxon>Bacillota</taxon>
        <taxon>Clostridia</taxon>
        <taxon>Lachnospirales</taxon>
        <taxon>Lachnospiraceae</taxon>
        <taxon>Hungatella</taxon>
    </lineage>
</organism>
<dbReference type="NCBIfam" id="NF004863">
    <property type="entry name" value="PRK06223.1"/>
    <property type="match status" value="1"/>
</dbReference>
<dbReference type="EMBL" id="ADLN01000019">
    <property type="protein sequence ID" value="EHI60469.1"/>
    <property type="molecule type" value="Genomic_DNA"/>
</dbReference>
<keyword evidence="10" id="KW-1133">Transmembrane helix</keyword>
<feature type="binding site" evidence="9">
    <location>
        <position position="102"/>
    </location>
    <ligand>
        <name>NAD(+)</name>
        <dbReference type="ChEBI" id="CHEBI:57540"/>
    </ligand>
</feature>
<dbReference type="HAMAP" id="MF_00488">
    <property type="entry name" value="Lactate_dehydrog"/>
    <property type="match status" value="1"/>
</dbReference>
<feature type="binding site" evidence="7">
    <location>
        <position position="175"/>
    </location>
    <ligand>
        <name>beta-D-fructose 1,6-bisphosphate</name>
        <dbReference type="ChEBI" id="CHEBI:32966"/>
        <note>allosteric activator</note>
    </ligand>
</feature>
<keyword evidence="7" id="KW-0021">Allosteric enzyme</keyword>
<evidence type="ECO:0000256" key="4">
    <source>
        <dbReference type="ARBA" id="ARBA00023002"/>
    </source>
</evidence>
<gene>
    <name evidence="7" type="primary">ldh</name>
    <name evidence="13" type="ORF">HMPREF9473_01554</name>
</gene>
<dbReference type="UniPathway" id="UPA00554">
    <property type="reaction ID" value="UER00611"/>
</dbReference>
<feature type="binding site" evidence="7">
    <location>
        <position position="160"/>
    </location>
    <ligand>
        <name>beta-D-fructose 1,6-bisphosphate</name>
        <dbReference type="ChEBI" id="CHEBI:32966"/>
        <note>allosteric activator</note>
    </ligand>
</feature>
<keyword evidence="4 7" id="KW-0560">Oxidoreductase</keyword>
<dbReference type="PRINTS" id="PR00086">
    <property type="entry name" value="LLDHDRGNASE"/>
</dbReference>
<dbReference type="PIRSF" id="PIRSF000102">
    <property type="entry name" value="Lac_mal_DH"/>
    <property type="match status" value="1"/>
</dbReference>